<evidence type="ECO:0000256" key="1">
    <source>
        <dbReference type="SAM" id="MobiDB-lite"/>
    </source>
</evidence>
<dbReference type="RefSeq" id="WP_082903136.1">
    <property type="nucleotide sequence ID" value="NZ_LVZK01000001.1"/>
</dbReference>
<protein>
    <recommendedName>
        <fullName evidence="4">DUF3027 domain-containing protein</fullName>
    </recommendedName>
</protein>
<accession>A0A179B7I4</accession>
<keyword evidence="3" id="KW-1185">Reference proteome</keyword>
<feature type="region of interest" description="Disordered" evidence="1">
    <location>
        <begin position="226"/>
        <end position="248"/>
    </location>
</feature>
<dbReference type="AlphaFoldDB" id="A0A179B7I4"/>
<feature type="region of interest" description="Disordered" evidence="1">
    <location>
        <begin position="107"/>
        <end position="145"/>
    </location>
</feature>
<dbReference type="STRING" id="1823756.A4H34_03750"/>
<gene>
    <name evidence="2" type="ORF">A4H34_03750</name>
</gene>
<dbReference type="InterPro" id="IPR021391">
    <property type="entry name" value="DUF3027"/>
</dbReference>
<evidence type="ECO:0000313" key="3">
    <source>
        <dbReference type="Proteomes" id="UP000078368"/>
    </source>
</evidence>
<reference evidence="2 3" key="1">
    <citation type="submission" date="2016-04" db="EMBL/GenBank/DDBJ databases">
        <title>Peptidophaga gingivicola gen. nov., sp. nov., isolated from human subgingival plaque.</title>
        <authorList>
            <person name="Beall C.J."/>
            <person name="Mokrzan E.M."/>
            <person name="Griffen A.L."/>
            <person name="Leys E.J."/>
        </authorList>
    </citation>
    <scope>NUCLEOTIDE SEQUENCE [LARGE SCALE GENOMIC DNA]</scope>
    <source>
        <strain evidence="2 3">BA112</strain>
    </source>
</reference>
<dbReference type="OrthoDB" id="3210158at2"/>
<evidence type="ECO:0000313" key="2">
    <source>
        <dbReference type="EMBL" id="OAP87071.1"/>
    </source>
</evidence>
<dbReference type="Proteomes" id="UP000078368">
    <property type="component" value="Unassembled WGS sequence"/>
</dbReference>
<dbReference type="Pfam" id="PF11228">
    <property type="entry name" value="DUF3027"/>
    <property type="match status" value="1"/>
</dbReference>
<evidence type="ECO:0008006" key="4">
    <source>
        <dbReference type="Google" id="ProtNLM"/>
    </source>
</evidence>
<dbReference type="EMBL" id="LVZK01000001">
    <property type="protein sequence ID" value="OAP87071.1"/>
    <property type="molecule type" value="Genomic_DNA"/>
</dbReference>
<proteinExistence type="predicted"/>
<comment type="caution">
    <text evidence="2">The sequence shown here is derived from an EMBL/GenBank/DDBJ whole genome shotgun (WGS) entry which is preliminary data.</text>
</comment>
<sequence>MPSAVVNPTSSAGKEKILFKAVEAARAALEDVANPEEIGEHAGVVVEAERLLTHAFACLKAGYRGWFWTVTVSRIPRSSRVTVNEVALRPGPDALLAPEWVPWSDRVEPSDVSPTDRLPYNADDSRLEPGFEQTGEDADQIDPFEMGLGRPRVLSKEGRDAAFTRWYKGDSGPDNPGTRQAQANCSTCGFLMPMGGSARLLFGVCANEWSPFDGKVVSFDHGCGSHSETDVSAEDQERMWDPAEPVVDEADMELAAGVRS</sequence>
<name>A0A179B7I4_9ACTO</name>
<organism evidence="2 3">
    <name type="scientific">Peptidiphaga gingivicola</name>
    <dbReference type="NCBI Taxonomy" id="2741497"/>
    <lineage>
        <taxon>Bacteria</taxon>
        <taxon>Bacillati</taxon>
        <taxon>Actinomycetota</taxon>
        <taxon>Actinomycetes</taxon>
        <taxon>Actinomycetales</taxon>
        <taxon>Actinomycetaceae</taxon>
        <taxon>Peptidiphaga</taxon>
    </lineage>
</organism>